<dbReference type="EMBL" id="JAUESC010000384">
    <property type="protein sequence ID" value="KAK0580930.1"/>
    <property type="molecule type" value="Genomic_DNA"/>
</dbReference>
<evidence type="ECO:0000256" key="1">
    <source>
        <dbReference type="ARBA" id="ARBA00007626"/>
    </source>
</evidence>
<proteinExistence type="inferred from homology"/>
<dbReference type="AlphaFoldDB" id="A0AA39VHS2"/>
<feature type="region of interest" description="Disordered" evidence="4">
    <location>
        <begin position="1"/>
        <end position="23"/>
    </location>
</feature>
<keyword evidence="2" id="KW-0677">Repeat</keyword>
<dbReference type="GO" id="GO:0003729">
    <property type="term" value="F:mRNA binding"/>
    <property type="evidence" value="ECO:0007669"/>
    <property type="project" value="InterPro"/>
</dbReference>
<protein>
    <recommendedName>
        <fullName evidence="7">Pentatricopeptide repeat-containing protein</fullName>
    </recommendedName>
</protein>
<evidence type="ECO:0000256" key="3">
    <source>
        <dbReference type="PROSITE-ProRule" id="PRU00708"/>
    </source>
</evidence>
<dbReference type="InterPro" id="IPR011990">
    <property type="entry name" value="TPR-like_helical_dom_sf"/>
</dbReference>
<dbReference type="Proteomes" id="UP001168877">
    <property type="component" value="Unassembled WGS sequence"/>
</dbReference>
<dbReference type="Pfam" id="PF13812">
    <property type="entry name" value="PPR_3"/>
    <property type="match status" value="1"/>
</dbReference>
<dbReference type="InterPro" id="IPR002885">
    <property type="entry name" value="PPR_rpt"/>
</dbReference>
<comment type="caution">
    <text evidence="5">The sequence shown here is derived from an EMBL/GenBank/DDBJ whole genome shotgun (WGS) entry which is preliminary data.</text>
</comment>
<evidence type="ECO:0000313" key="5">
    <source>
        <dbReference type="EMBL" id="KAK0580930.1"/>
    </source>
</evidence>
<feature type="compositionally biased region" description="Low complexity" evidence="4">
    <location>
        <begin position="1"/>
        <end position="16"/>
    </location>
</feature>
<reference evidence="5" key="1">
    <citation type="journal article" date="2022" name="Plant J.">
        <title>Strategies of tolerance reflected in two North American maple genomes.</title>
        <authorList>
            <person name="McEvoy S.L."/>
            <person name="Sezen U.U."/>
            <person name="Trouern-Trend A."/>
            <person name="McMahon S.M."/>
            <person name="Schaberg P.G."/>
            <person name="Yang J."/>
            <person name="Wegrzyn J.L."/>
            <person name="Swenson N.G."/>
        </authorList>
    </citation>
    <scope>NUCLEOTIDE SEQUENCE</scope>
    <source>
        <strain evidence="5">NS2018</strain>
    </source>
</reference>
<evidence type="ECO:0000256" key="4">
    <source>
        <dbReference type="SAM" id="MobiDB-lite"/>
    </source>
</evidence>
<accession>A0AA39VHS2</accession>
<gene>
    <name evidence="5" type="ORF">LWI29_007819</name>
</gene>
<dbReference type="InterPro" id="IPR044179">
    <property type="entry name" value="PPR5-like"/>
</dbReference>
<evidence type="ECO:0000313" key="6">
    <source>
        <dbReference type="Proteomes" id="UP001168877"/>
    </source>
</evidence>
<organism evidence="5 6">
    <name type="scientific">Acer saccharum</name>
    <name type="common">Sugar maple</name>
    <dbReference type="NCBI Taxonomy" id="4024"/>
    <lineage>
        <taxon>Eukaryota</taxon>
        <taxon>Viridiplantae</taxon>
        <taxon>Streptophyta</taxon>
        <taxon>Embryophyta</taxon>
        <taxon>Tracheophyta</taxon>
        <taxon>Spermatophyta</taxon>
        <taxon>Magnoliopsida</taxon>
        <taxon>eudicotyledons</taxon>
        <taxon>Gunneridae</taxon>
        <taxon>Pentapetalae</taxon>
        <taxon>rosids</taxon>
        <taxon>malvids</taxon>
        <taxon>Sapindales</taxon>
        <taxon>Sapindaceae</taxon>
        <taxon>Hippocastanoideae</taxon>
        <taxon>Acereae</taxon>
        <taxon>Acer</taxon>
    </lineage>
</organism>
<dbReference type="PANTHER" id="PTHR47874:SF1">
    <property type="entry name" value="OS05G0407900 PROTEIN"/>
    <property type="match status" value="1"/>
</dbReference>
<sequence length="592" mass="67865">MKSGLLDSNGNDDNNSTTARKADSLGSVKVGRWFGIGQGRPMVLYRAREDDGSHHPSRRIPQNHCNVRHFSRQTMKRVWKISDAAQAELLNLHRHTSSKPKTPPPPLLLPFLAATNSSSNHAFNRNLCAHTPQIDRFSRIIGLFNEYIASPYARVREDLTRKLLPLTNELLQNVDDLGSVFRVLDEKGLTLFRSHRNGIAFVELLDQLGSSSPHFALQVLNWRRNQAECGTPMTTEEYAKGIRIAGRSKNVDLAVELFAEATNKRLKTVSIYNALMGAYMCNGHADKCQSLFQDLKNEANISPSIVTYNILISVLGRLALVDPMEAAFQEMKDLNLSPNVTTYNNLIEGYVTGWIWDSMERTFQMMKAGPVKPDINTYLKMLRGYAYSGNFDQMEQIYELIKHHVDNNEIRLIRAMICAYCKNSVTDRVSKIVALLKLIPEKEYRPWLNVLLIRVYAEENQLEEMEKSINEAFEHNTIVITNNVMRSIVSSYFRSNAVDKLAEFIRRAECAGWRICRSLYHCKMVMYASQKRLEEMESVLNELSNHNMNRTKKTLFIMYRAYSMYGQRRKVELIMGLMCKYGYEMPLEALPS</sequence>
<name>A0AA39VHS2_ACESA</name>
<reference evidence="5" key="2">
    <citation type="submission" date="2023-06" db="EMBL/GenBank/DDBJ databases">
        <authorList>
            <person name="Swenson N.G."/>
            <person name="Wegrzyn J.L."/>
            <person name="Mcevoy S.L."/>
        </authorList>
    </citation>
    <scope>NUCLEOTIDE SEQUENCE</scope>
    <source>
        <strain evidence="5">NS2018</strain>
        <tissue evidence="5">Leaf</tissue>
    </source>
</reference>
<dbReference type="Pfam" id="PF01535">
    <property type="entry name" value="PPR"/>
    <property type="match status" value="1"/>
</dbReference>
<dbReference type="Pfam" id="PF13041">
    <property type="entry name" value="PPR_2"/>
    <property type="match status" value="1"/>
</dbReference>
<evidence type="ECO:0000256" key="2">
    <source>
        <dbReference type="ARBA" id="ARBA00022737"/>
    </source>
</evidence>
<feature type="repeat" description="PPR" evidence="3">
    <location>
        <begin position="304"/>
        <end position="338"/>
    </location>
</feature>
<comment type="similarity">
    <text evidence="1">Belongs to the PPR family. P subfamily.</text>
</comment>
<keyword evidence="6" id="KW-1185">Reference proteome</keyword>
<evidence type="ECO:0008006" key="7">
    <source>
        <dbReference type="Google" id="ProtNLM"/>
    </source>
</evidence>
<dbReference type="NCBIfam" id="TIGR00756">
    <property type="entry name" value="PPR"/>
    <property type="match status" value="1"/>
</dbReference>
<dbReference type="PROSITE" id="PS51375">
    <property type="entry name" value="PPR"/>
    <property type="match status" value="2"/>
</dbReference>
<dbReference type="Gene3D" id="1.25.40.10">
    <property type="entry name" value="Tetratricopeptide repeat domain"/>
    <property type="match status" value="3"/>
</dbReference>
<feature type="repeat" description="PPR" evidence="3">
    <location>
        <begin position="339"/>
        <end position="373"/>
    </location>
</feature>
<dbReference type="PANTHER" id="PTHR47874">
    <property type="entry name" value="EXPRESSED PROTEIN"/>
    <property type="match status" value="1"/>
</dbReference>